<comment type="caution">
    <text evidence="2">The sequence shown here is derived from an EMBL/GenBank/DDBJ whole genome shotgun (WGS) entry which is preliminary data.</text>
</comment>
<evidence type="ECO:0000313" key="3">
    <source>
        <dbReference type="Proteomes" id="UP000489600"/>
    </source>
</evidence>
<dbReference type="AlphaFoldDB" id="A0A565CET3"/>
<gene>
    <name evidence="2" type="ORF">ANE_LOCUS22526</name>
</gene>
<dbReference type="EMBL" id="CABITT030000007">
    <property type="protein sequence ID" value="VVB12082.1"/>
    <property type="molecule type" value="Genomic_DNA"/>
</dbReference>
<evidence type="ECO:0000313" key="2">
    <source>
        <dbReference type="EMBL" id="VVB12082.1"/>
    </source>
</evidence>
<dbReference type="Proteomes" id="UP000489600">
    <property type="component" value="Unassembled WGS sequence"/>
</dbReference>
<feature type="compositionally biased region" description="Basic residues" evidence="1">
    <location>
        <begin position="127"/>
        <end position="167"/>
    </location>
</feature>
<sequence length="191" mass="22330">MEDGFEKISSMFGGYETRLKAMELFVNSQGWNDRNDFGVDEYRPRSRFWNDGDCSGGGSGQKNPLEKDLKTGLEKDPYEKDPYEKDPFEKDPSDKDPESRVEKETQAKAEVKKEAEKFVESGGIRRERQKLRRGKGVKWRRSQRQKLRRGRGVKWRKSQRQKLRRGRGVNSTKDSLHGPEVTKEEEDELKN</sequence>
<keyword evidence="3" id="KW-1185">Reference proteome</keyword>
<proteinExistence type="predicted"/>
<protein>
    <submittedName>
        <fullName evidence="2">Uncharacterized protein</fullName>
    </submittedName>
</protein>
<reference evidence="2" key="1">
    <citation type="submission" date="2019-07" db="EMBL/GenBank/DDBJ databases">
        <authorList>
            <person name="Dittberner H."/>
        </authorList>
    </citation>
    <scope>NUCLEOTIDE SEQUENCE [LARGE SCALE GENOMIC DNA]</scope>
</reference>
<feature type="region of interest" description="Disordered" evidence="1">
    <location>
        <begin position="48"/>
        <end position="191"/>
    </location>
</feature>
<accession>A0A565CET3</accession>
<name>A0A565CET3_9BRAS</name>
<evidence type="ECO:0000256" key="1">
    <source>
        <dbReference type="SAM" id="MobiDB-lite"/>
    </source>
</evidence>
<feature type="compositionally biased region" description="Basic and acidic residues" evidence="1">
    <location>
        <begin position="64"/>
        <end position="126"/>
    </location>
</feature>
<organism evidence="2 3">
    <name type="scientific">Arabis nemorensis</name>
    <dbReference type="NCBI Taxonomy" id="586526"/>
    <lineage>
        <taxon>Eukaryota</taxon>
        <taxon>Viridiplantae</taxon>
        <taxon>Streptophyta</taxon>
        <taxon>Embryophyta</taxon>
        <taxon>Tracheophyta</taxon>
        <taxon>Spermatophyta</taxon>
        <taxon>Magnoliopsida</taxon>
        <taxon>eudicotyledons</taxon>
        <taxon>Gunneridae</taxon>
        <taxon>Pentapetalae</taxon>
        <taxon>rosids</taxon>
        <taxon>malvids</taxon>
        <taxon>Brassicales</taxon>
        <taxon>Brassicaceae</taxon>
        <taxon>Arabideae</taxon>
        <taxon>Arabis</taxon>
    </lineage>
</organism>